<sequence length="67" mass="7570">MIVAHAVPENKRSLALRLKKPDREFREITDHESQFCVKHDEVQVNILMTAVQRCVVVGAQGEAAIGW</sequence>
<keyword evidence="2" id="KW-1185">Reference proteome</keyword>
<gene>
    <name evidence="1" type="ORF">HA49_06185</name>
</gene>
<dbReference type="EMBL" id="JPKR02000004">
    <property type="protein sequence ID" value="KGD74879.1"/>
    <property type="molecule type" value="Genomic_DNA"/>
</dbReference>
<proteinExistence type="predicted"/>
<dbReference type="AlphaFoldDB" id="A0A095TEB6"/>
<protein>
    <submittedName>
        <fullName evidence="1">Uncharacterized protein</fullName>
    </submittedName>
</protein>
<evidence type="ECO:0000313" key="2">
    <source>
        <dbReference type="Proteomes" id="UP000029577"/>
    </source>
</evidence>
<evidence type="ECO:0000313" key="1">
    <source>
        <dbReference type="EMBL" id="KGD74879.1"/>
    </source>
</evidence>
<accession>A0A095TEB6</accession>
<comment type="caution">
    <text evidence="1">The sequence shown here is derived from an EMBL/GenBank/DDBJ whole genome shotgun (WGS) entry which is preliminary data.</text>
</comment>
<dbReference type="Proteomes" id="UP000029577">
    <property type="component" value="Unassembled WGS sequence"/>
</dbReference>
<organism evidence="1 2">
    <name type="scientific">Tatumella morbirosei</name>
    <dbReference type="NCBI Taxonomy" id="642227"/>
    <lineage>
        <taxon>Bacteria</taxon>
        <taxon>Pseudomonadati</taxon>
        <taxon>Pseudomonadota</taxon>
        <taxon>Gammaproteobacteria</taxon>
        <taxon>Enterobacterales</taxon>
        <taxon>Erwiniaceae</taxon>
        <taxon>Tatumella</taxon>
    </lineage>
</organism>
<name>A0A095TEB6_9GAMM</name>
<reference evidence="1" key="1">
    <citation type="submission" date="2014-12" db="EMBL/GenBank/DDBJ databases">
        <title>The draft genome of the Tatumella morbirosei type strain, LMG23360T isolated from pineapple rot.</title>
        <authorList>
            <person name="Smits T.H."/>
            <person name="Palmer M."/>
            <person name="Venter S.N."/>
            <person name="Duffy B."/>
            <person name="Steenkamp E.T."/>
            <person name="Chan W.Y."/>
            <person name="Coutinho T.A."/>
            <person name="Coetzee M.P."/>
            <person name="De Maayer P."/>
        </authorList>
    </citation>
    <scope>NUCLEOTIDE SEQUENCE [LARGE SCALE GENOMIC DNA]</scope>
    <source>
        <strain evidence="1">LMG 23360</strain>
    </source>
</reference>